<dbReference type="RefSeq" id="WP_086581990.1">
    <property type="nucleotide sequence ID" value="NZ_MUIZ01000001.1"/>
</dbReference>
<proteinExistence type="predicted"/>
<accession>A0A252CF78</accession>
<reference evidence="1 2" key="1">
    <citation type="submission" date="2017-02" db="EMBL/GenBank/DDBJ databases">
        <authorList>
            <person name="Peterson S.W."/>
        </authorList>
    </citation>
    <scope>NUCLEOTIDE SEQUENCE [LARGE SCALE GENOMIC DNA]</scope>
    <source>
        <strain evidence="1">159469</strain>
    </source>
</reference>
<evidence type="ECO:0000313" key="2">
    <source>
        <dbReference type="Proteomes" id="UP000194606"/>
    </source>
</evidence>
<evidence type="ECO:0000313" key="1">
    <source>
        <dbReference type="EMBL" id="OUK05226.1"/>
    </source>
</evidence>
<protein>
    <submittedName>
        <fullName evidence="1">Uncharacterized protein</fullName>
    </submittedName>
</protein>
<comment type="caution">
    <text evidence="1">The sequence shown here is derived from an EMBL/GenBank/DDBJ whole genome shotgun (WGS) entry which is preliminary data.</text>
</comment>
<dbReference type="Proteomes" id="UP000194606">
    <property type="component" value="Unassembled WGS sequence"/>
</dbReference>
<sequence>MTKIGQMNDFSNKEREQKRIDVSLKALELDSKTNPEGDPEKTKRLLNKLGDSTMQTVFEESPRINIDLIQSKQAASQIIFLKNTEWDIANPLDSGKSIKDINDKLFGFMKILSKTNRNELWVAYEQIEYAPYILTPVGEFFLLDNAVVRQILDTGIKLEFQHLIQLEGETLEVKAENEELIEKIVLATTLPQENEKYMVYVNPYVEPHFESGGWIKKLVEDDYTWDSNLRRAALHQGVYSTREDAEKALSWAMENDIIIFSKIITFTPEELLALTEGEKIFKQIAPI</sequence>
<organism evidence="1 2">
    <name type="scientific">Lactococcus petauri</name>
    <dbReference type="NCBI Taxonomy" id="1940789"/>
    <lineage>
        <taxon>Bacteria</taxon>
        <taxon>Bacillati</taxon>
        <taxon>Bacillota</taxon>
        <taxon>Bacilli</taxon>
        <taxon>Lactobacillales</taxon>
        <taxon>Streptococcaceae</taxon>
        <taxon>Lactococcus</taxon>
    </lineage>
</organism>
<dbReference type="AlphaFoldDB" id="A0A252CF78"/>
<name>A0A252CF78_9LACT</name>
<gene>
    <name evidence="1" type="ORF">BZZ03_00480</name>
</gene>
<dbReference type="EMBL" id="MUIZ01000001">
    <property type="protein sequence ID" value="OUK05226.1"/>
    <property type="molecule type" value="Genomic_DNA"/>
</dbReference>